<name>A0A851TNL9_9AVES</name>
<evidence type="ECO:0000313" key="3">
    <source>
        <dbReference type="Proteomes" id="UP000661971"/>
    </source>
</evidence>
<dbReference type="AlphaFoldDB" id="A0A851TNL9"/>
<feature type="non-terminal residue" evidence="2">
    <location>
        <position position="1"/>
    </location>
</feature>
<feature type="non-terminal residue" evidence="2">
    <location>
        <position position="139"/>
    </location>
</feature>
<reference evidence="3" key="1">
    <citation type="submission" date="2023-07" db="EMBL/GenBank/DDBJ databases">
        <title>Bird 10,000 Genomes (B10K) Project - Family phase.</title>
        <authorList>
            <person name="Zhang G."/>
        </authorList>
    </citation>
    <scope>NUCLEOTIDE SEQUENCE [LARGE SCALE GENOMIC DNA]</scope>
</reference>
<dbReference type="PANTHER" id="PTHR14362:SF2">
    <property type="entry name" value="COILED-COIL DOMAIN-CONTAINING PROTEIN 81"/>
    <property type="match status" value="1"/>
</dbReference>
<accession>A0A851TNL9</accession>
<proteinExistence type="predicted"/>
<dbReference type="EMBL" id="WBNA01000739">
    <property type="protein sequence ID" value="NXD18307.1"/>
    <property type="molecule type" value="Genomic_DNA"/>
</dbReference>
<organism evidence="2 3">
    <name type="scientific">Nothocercus nigrocapillus</name>
    <dbReference type="NCBI Taxonomy" id="1977171"/>
    <lineage>
        <taxon>Eukaryota</taxon>
        <taxon>Metazoa</taxon>
        <taxon>Chordata</taxon>
        <taxon>Craniata</taxon>
        <taxon>Vertebrata</taxon>
        <taxon>Euteleostomi</taxon>
        <taxon>Archelosauria</taxon>
        <taxon>Archosauria</taxon>
        <taxon>Dinosauria</taxon>
        <taxon>Saurischia</taxon>
        <taxon>Theropoda</taxon>
        <taxon>Coelurosauria</taxon>
        <taxon>Aves</taxon>
        <taxon>Palaeognathae</taxon>
        <taxon>Tinamiformes</taxon>
        <taxon>Tinamidae</taxon>
        <taxon>Nothocercus</taxon>
    </lineage>
</organism>
<dbReference type="PANTHER" id="PTHR14362">
    <property type="entry name" value="COILED-COIL DOMAIN-CONTAINING PROTEIN 81"/>
    <property type="match status" value="1"/>
</dbReference>
<dbReference type="InterPro" id="IPR040673">
    <property type="entry name" value="CCDC81_HU_dom_2"/>
</dbReference>
<dbReference type="Proteomes" id="UP000661971">
    <property type="component" value="Unassembled WGS sequence"/>
</dbReference>
<evidence type="ECO:0000313" key="2">
    <source>
        <dbReference type="EMBL" id="NXD18307.1"/>
    </source>
</evidence>
<keyword evidence="3" id="KW-1185">Reference proteome</keyword>
<comment type="caution">
    <text evidence="2">The sequence shown here is derived from an EMBL/GenBank/DDBJ whole genome shotgun (WGS) entry which is preliminary data.</text>
</comment>
<feature type="domain" description="CCDC81 HU" evidence="1">
    <location>
        <begin position="57"/>
        <end position="130"/>
    </location>
</feature>
<dbReference type="Pfam" id="PF18289">
    <property type="entry name" value="HU-CCDC81_euk_2"/>
    <property type="match status" value="1"/>
</dbReference>
<gene>
    <name evidence="2" type="primary">Ccdc81_1</name>
    <name evidence="2" type="ORF">NOTNIG_R11182</name>
</gene>
<sequence length="139" mass="15576">QGVLITGLGTFCTVQEPLRLGAEKVLMVRRPLFKLARNPAWQAWLKRPKVTVPENIQIEPLDFQHLSRATSLPRPVVEDCVDETILLFSSHLKHQENVSFVFKDVGVLGREGNVVRMKFLGSCIQQLESTASLIAALRS</sequence>
<evidence type="ECO:0000259" key="1">
    <source>
        <dbReference type="Pfam" id="PF18289"/>
    </source>
</evidence>
<protein>
    <submittedName>
        <fullName evidence="2">CCD81 protein</fullName>
    </submittedName>
</protein>
<dbReference type="InterPro" id="IPR026295">
    <property type="entry name" value="CCD81"/>
</dbReference>
<dbReference type="GO" id="GO:0005815">
    <property type="term" value="C:microtubule organizing center"/>
    <property type="evidence" value="ECO:0007669"/>
    <property type="project" value="TreeGrafter"/>
</dbReference>